<evidence type="ECO:0000259" key="1">
    <source>
        <dbReference type="Pfam" id="PF18998"/>
    </source>
</evidence>
<organism evidence="2">
    <name type="scientific">marine sediment metagenome</name>
    <dbReference type="NCBI Taxonomy" id="412755"/>
    <lineage>
        <taxon>unclassified sequences</taxon>
        <taxon>metagenomes</taxon>
        <taxon>ecological metagenomes</taxon>
    </lineage>
</organism>
<dbReference type="SUPFAM" id="SSF101908">
    <property type="entry name" value="Putative isomerase YbhE"/>
    <property type="match status" value="1"/>
</dbReference>
<gene>
    <name evidence="2" type="ORF">S01H1_06154</name>
</gene>
<feature type="non-terminal residue" evidence="2">
    <location>
        <position position="482"/>
    </location>
</feature>
<proteinExistence type="predicted"/>
<reference evidence="2" key="1">
    <citation type="journal article" date="2014" name="Front. Microbiol.">
        <title>High frequency of phylogenetically diverse reductive dehalogenase-homologous genes in deep subseafloor sedimentary metagenomes.</title>
        <authorList>
            <person name="Kawai M."/>
            <person name="Futagami T."/>
            <person name="Toyoda A."/>
            <person name="Takaki Y."/>
            <person name="Nishi S."/>
            <person name="Hori S."/>
            <person name="Arai W."/>
            <person name="Tsubouchi T."/>
            <person name="Morono Y."/>
            <person name="Uchiyama I."/>
            <person name="Ito T."/>
            <person name="Fujiyama A."/>
            <person name="Inagaki F."/>
            <person name="Takami H."/>
        </authorList>
    </citation>
    <scope>NUCLEOTIDE SEQUENCE</scope>
    <source>
        <strain evidence="2">Expedition CK06-06</strain>
    </source>
</reference>
<dbReference type="InterPro" id="IPR044060">
    <property type="entry name" value="Bacterial_rp_domain"/>
</dbReference>
<dbReference type="PANTHER" id="PTHR42754">
    <property type="entry name" value="ENDOGLUCANASE"/>
    <property type="match status" value="1"/>
</dbReference>
<feature type="non-terminal residue" evidence="2">
    <location>
        <position position="1"/>
    </location>
</feature>
<accession>X0SDA7</accession>
<protein>
    <recommendedName>
        <fullName evidence="1">Bacterial repeat domain-containing protein</fullName>
    </recommendedName>
</protein>
<dbReference type="AlphaFoldDB" id="X0SDA7"/>
<dbReference type="EMBL" id="BARS01003193">
    <property type="protein sequence ID" value="GAF79018.1"/>
    <property type="molecule type" value="Genomic_DNA"/>
</dbReference>
<sequence length="482" mass="52541">SFGAGRRDIWILKLDSNGIIEWQRTYGGSYNELANSIQQTSDGGYIAAGISFSFGSGSGDFWVLKLDSTGNIEWQRAYGGSEKDYAKSIQQTNDGGYIVEGQTYSFGPGLSNIWILKLSSVGDIEWQRTYGGSSDDYAFWIQQTSDGGYIIAGETYSYGDGSDDAWILKLSSVGDIEWQRIYGGNKQDWSSIIQQTSDGGYIVAGGGYSFSAGDRDGWILKLSSVGDIEWQRTYGGIDYDYTWHIQQTNDEGYIIAGYTFSFGEGKSDAWVFKVDTIGNIEWQRTYGGGDYDYARSIQQTSDGGYIVTGHTESFGAGRRDIWALKLDSTGDISPSCGFMGSPNAIMTYPDVYPEDSNTTPQTTFVTPFYTNASPQDTEATVTLLCSTQEYTLTISTTPGGTTDPAPDTYTDYGGTRVAITAIPDSGYAFSGWSGETSGSENPITITMDKDKSITANFIRQYTLTIAAGEGGITNPTPINHFF</sequence>
<dbReference type="PANTHER" id="PTHR42754:SF1">
    <property type="entry name" value="LIPOPROTEIN"/>
    <property type="match status" value="1"/>
</dbReference>
<feature type="domain" description="Bacterial repeat" evidence="1">
    <location>
        <begin position="390"/>
        <end position="457"/>
    </location>
</feature>
<evidence type="ECO:0000313" key="2">
    <source>
        <dbReference type="EMBL" id="GAF79018.1"/>
    </source>
</evidence>
<comment type="caution">
    <text evidence="2">The sequence shown here is derived from an EMBL/GenBank/DDBJ whole genome shotgun (WGS) entry which is preliminary data.</text>
</comment>
<dbReference type="Pfam" id="PF18998">
    <property type="entry name" value="Flg_new_2"/>
    <property type="match status" value="1"/>
</dbReference>
<name>X0SDA7_9ZZZZ</name>